<dbReference type="GeneTree" id="ENSGT00940000163885"/>
<dbReference type="Pfam" id="PF00112">
    <property type="entry name" value="Peptidase_C1"/>
    <property type="match status" value="1"/>
</dbReference>
<sequence length="372" mass="41032">MFTGIFRSAKSLIKSDKIRIKPEAVGHMLQQITERLQNIMLRMRVLLVVAALVVVAGAASVSLEDLEFHAWKLKFGKTYHSEEEEYQRKMIWLDNRKLVLEHNMLADQGIKSYRLGMNHFADMNIQEFKGCLGSFNSTKTHSATPFLRQAEGVALPATVNWTREGYVTSVKNQSSCGSCWAFSAAGALEGQMFRKTGKLVSLSAQQLVDCSWIQGNSGCAGGGVESAFQYVLDSGGLQEENTYPYASREGVCKFNPQKVSATCGGFKTLSVGDEILLQKAVVAIGPISAAIDTSPKSFLLYQSGVYDEPACSSTRLTHAVLVVGYGTDCSGRKYWLVKNSWGVQWGERGYIRMSRNKDNQCGIATYAMYPEV</sequence>
<dbReference type="Ensembl" id="ENSPNAT00000082841.1">
    <property type="protein sequence ID" value="ENSPNAP00000078927.1"/>
    <property type="gene ID" value="ENSPNAG00000002440.2"/>
</dbReference>
<dbReference type="SMART" id="SM00848">
    <property type="entry name" value="Inhibitor_I29"/>
    <property type="match status" value="1"/>
</dbReference>
<reference evidence="10 11" key="1">
    <citation type="submission" date="2020-10" db="EMBL/GenBank/DDBJ databases">
        <title>Pygocentrus nattereri (red-bellied piranha) genome, fPygNat1, primary haplotype.</title>
        <authorList>
            <person name="Myers G."/>
            <person name="Meyer A."/>
            <person name="Karagic N."/>
            <person name="Pippel M."/>
            <person name="Winkler S."/>
            <person name="Tracey A."/>
            <person name="Wood J."/>
            <person name="Formenti G."/>
            <person name="Howe K."/>
            <person name="Fedrigo O."/>
            <person name="Jarvis E.D."/>
        </authorList>
    </citation>
    <scope>NUCLEOTIDE SEQUENCE [LARGE SCALE GENOMIC DNA]</scope>
</reference>
<feature type="domain" description="Cathepsin propeptide inhibitor" evidence="9">
    <location>
        <begin position="68"/>
        <end position="128"/>
    </location>
</feature>
<accession>A0AAR2LW93</accession>
<dbReference type="PROSITE" id="PS00639">
    <property type="entry name" value="THIOL_PROTEASE_HIS"/>
    <property type="match status" value="1"/>
</dbReference>
<dbReference type="Pfam" id="PF08246">
    <property type="entry name" value="Inhibitor_I29"/>
    <property type="match status" value="1"/>
</dbReference>
<keyword evidence="2" id="KW-0645">Protease</keyword>
<dbReference type="Proteomes" id="UP001501920">
    <property type="component" value="Chromosome 10"/>
</dbReference>
<dbReference type="CDD" id="cd02248">
    <property type="entry name" value="Peptidase_C1A"/>
    <property type="match status" value="1"/>
</dbReference>
<dbReference type="InterPro" id="IPR000668">
    <property type="entry name" value="Peptidase_C1A_C"/>
</dbReference>
<evidence type="ECO:0000256" key="5">
    <source>
        <dbReference type="ARBA" id="ARBA00023145"/>
    </source>
</evidence>
<feature type="transmembrane region" description="Helical" evidence="7">
    <location>
        <begin position="45"/>
        <end position="63"/>
    </location>
</feature>
<evidence type="ECO:0000313" key="11">
    <source>
        <dbReference type="Proteomes" id="UP001501920"/>
    </source>
</evidence>
<keyword evidence="6" id="KW-1015">Disulfide bond</keyword>
<keyword evidence="7" id="KW-1133">Transmembrane helix</keyword>
<keyword evidence="3" id="KW-0378">Hydrolase</keyword>
<feature type="domain" description="Peptidase C1A papain C-terminal" evidence="8">
    <location>
        <begin position="155"/>
        <end position="371"/>
    </location>
</feature>
<dbReference type="PROSITE" id="PS00640">
    <property type="entry name" value="THIOL_PROTEASE_ASN"/>
    <property type="match status" value="1"/>
</dbReference>
<dbReference type="InterPro" id="IPR025660">
    <property type="entry name" value="Pept_his_AS"/>
</dbReference>
<keyword evidence="11" id="KW-1185">Reference proteome</keyword>
<dbReference type="InterPro" id="IPR025661">
    <property type="entry name" value="Pept_asp_AS"/>
</dbReference>
<keyword evidence="7" id="KW-0812">Transmembrane</keyword>
<evidence type="ECO:0000259" key="9">
    <source>
        <dbReference type="SMART" id="SM00848"/>
    </source>
</evidence>
<dbReference type="AlphaFoldDB" id="A0AAR2LW93"/>
<organism evidence="10 11">
    <name type="scientific">Pygocentrus nattereri</name>
    <name type="common">Red-bellied piranha</name>
    <dbReference type="NCBI Taxonomy" id="42514"/>
    <lineage>
        <taxon>Eukaryota</taxon>
        <taxon>Metazoa</taxon>
        <taxon>Chordata</taxon>
        <taxon>Craniata</taxon>
        <taxon>Vertebrata</taxon>
        <taxon>Euteleostomi</taxon>
        <taxon>Actinopterygii</taxon>
        <taxon>Neopterygii</taxon>
        <taxon>Teleostei</taxon>
        <taxon>Ostariophysi</taxon>
        <taxon>Characiformes</taxon>
        <taxon>Characoidei</taxon>
        <taxon>Pygocentrus</taxon>
    </lineage>
</organism>
<dbReference type="Gene3D" id="3.90.70.10">
    <property type="entry name" value="Cysteine proteinases"/>
    <property type="match status" value="1"/>
</dbReference>
<dbReference type="InterPro" id="IPR013128">
    <property type="entry name" value="Peptidase_C1A"/>
</dbReference>
<protein>
    <recommendedName>
        <fullName evidence="12">Cathepsin L.1</fullName>
    </recommendedName>
</protein>
<dbReference type="InterPro" id="IPR038765">
    <property type="entry name" value="Papain-like_cys_pep_sf"/>
</dbReference>
<dbReference type="PRINTS" id="PR00705">
    <property type="entry name" value="PAPAIN"/>
</dbReference>
<keyword evidence="7" id="KW-0472">Membrane</keyword>
<evidence type="ECO:0000256" key="2">
    <source>
        <dbReference type="ARBA" id="ARBA00022670"/>
    </source>
</evidence>
<evidence type="ECO:0008006" key="12">
    <source>
        <dbReference type="Google" id="ProtNLM"/>
    </source>
</evidence>
<proteinExistence type="inferred from homology"/>
<dbReference type="SMART" id="SM00645">
    <property type="entry name" value="Pept_C1"/>
    <property type="match status" value="1"/>
</dbReference>
<keyword evidence="5" id="KW-0865">Zymogen</keyword>
<dbReference type="InterPro" id="IPR013201">
    <property type="entry name" value="Prot_inhib_I29"/>
</dbReference>
<dbReference type="GO" id="GO:0008234">
    <property type="term" value="F:cysteine-type peptidase activity"/>
    <property type="evidence" value="ECO:0007669"/>
    <property type="project" value="UniProtKB-KW"/>
</dbReference>
<evidence type="ECO:0000313" key="10">
    <source>
        <dbReference type="Ensembl" id="ENSPNAP00000078927.1"/>
    </source>
</evidence>
<comment type="similarity">
    <text evidence="1">Belongs to the peptidase C1 family.</text>
</comment>
<keyword evidence="4" id="KW-0788">Thiol protease</keyword>
<dbReference type="FunFam" id="3.90.70.10:FF:000006">
    <property type="entry name" value="Cathepsin S"/>
    <property type="match status" value="1"/>
</dbReference>
<evidence type="ECO:0000256" key="4">
    <source>
        <dbReference type="ARBA" id="ARBA00022807"/>
    </source>
</evidence>
<dbReference type="SUPFAM" id="SSF54001">
    <property type="entry name" value="Cysteine proteinases"/>
    <property type="match status" value="1"/>
</dbReference>
<dbReference type="InterPro" id="IPR039417">
    <property type="entry name" value="Peptidase_C1A_papain-like"/>
</dbReference>
<dbReference type="GO" id="GO:0006508">
    <property type="term" value="P:proteolysis"/>
    <property type="evidence" value="ECO:0007669"/>
    <property type="project" value="UniProtKB-KW"/>
</dbReference>
<dbReference type="PANTHER" id="PTHR12411">
    <property type="entry name" value="CYSTEINE PROTEASE FAMILY C1-RELATED"/>
    <property type="match status" value="1"/>
</dbReference>
<dbReference type="PROSITE" id="PS00139">
    <property type="entry name" value="THIOL_PROTEASE_CYS"/>
    <property type="match status" value="1"/>
</dbReference>
<dbReference type="InterPro" id="IPR000169">
    <property type="entry name" value="Pept_cys_AS"/>
</dbReference>
<reference evidence="10" key="2">
    <citation type="submission" date="2025-08" db="UniProtKB">
        <authorList>
            <consortium name="Ensembl"/>
        </authorList>
    </citation>
    <scope>IDENTIFICATION</scope>
</reference>
<evidence type="ECO:0000256" key="1">
    <source>
        <dbReference type="ARBA" id="ARBA00008455"/>
    </source>
</evidence>
<name>A0AAR2LW93_PYGNA</name>
<evidence type="ECO:0000256" key="6">
    <source>
        <dbReference type="ARBA" id="ARBA00023157"/>
    </source>
</evidence>
<evidence type="ECO:0000256" key="3">
    <source>
        <dbReference type="ARBA" id="ARBA00022801"/>
    </source>
</evidence>
<reference evidence="10" key="3">
    <citation type="submission" date="2025-09" db="UniProtKB">
        <authorList>
            <consortium name="Ensembl"/>
        </authorList>
    </citation>
    <scope>IDENTIFICATION</scope>
</reference>
<evidence type="ECO:0000259" key="8">
    <source>
        <dbReference type="SMART" id="SM00645"/>
    </source>
</evidence>
<evidence type="ECO:0000256" key="7">
    <source>
        <dbReference type="SAM" id="Phobius"/>
    </source>
</evidence>